<proteinExistence type="predicted"/>
<feature type="chain" id="PRO_5041451061" evidence="2">
    <location>
        <begin position="18"/>
        <end position="339"/>
    </location>
</feature>
<protein>
    <submittedName>
        <fullName evidence="3">Uncharacterized protein</fullName>
    </submittedName>
</protein>
<sequence length="339" mass="35431">MHSKALYILATLGVAAALRPNRTTICDYYTPLILGKDNTPASQQELMALITHTFILGNYTTPNVGVKVDGIAGPKTYQNHDINLLPYFTAAYNSTNRGGKATAVNFLDDGGAAALLANKPSNTTNSNQYRLLTHVYQYFGDFYGCSQQGSNDFPHYQGVASMWEVHKFMDPNLWESGYFNEQIVLAGKSVGFEDADVEYTRTGLDQTFTYRCIPPAAVIPPSAGPQLQTICSDVNSCPLAANANCSAYPNGGVLQYPAIVNETLLQGVPKENDTIGLSSSASASGSGSSATASGSSTASGSAASPSASSTGAAAYTFGTGNPLAVLGGMAALLLTALAL</sequence>
<comment type="caution">
    <text evidence="3">The sequence shown here is derived from an EMBL/GenBank/DDBJ whole genome shotgun (WGS) entry which is preliminary data.</text>
</comment>
<organism evidence="3 4">
    <name type="scientific">Cladophialophora chaetospira</name>
    <dbReference type="NCBI Taxonomy" id="386627"/>
    <lineage>
        <taxon>Eukaryota</taxon>
        <taxon>Fungi</taxon>
        <taxon>Dikarya</taxon>
        <taxon>Ascomycota</taxon>
        <taxon>Pezizomycotina</taxon>
        <taxon>Eurotiomycetes</taxon>
        <taxon>Chaetothyriomycetidae</taxon>
        <taxon>Chaetothyriales</taxon>
        <taxon>Herpotrichiellaceae</taxon>
        <taxon>Cladophialophora</taxon>
    </lineage>
</organism>
<evidence type="ECO:0000256" key="1">
    <source>
        <dbReference type="SAM" id="MobiDB-lite"/>
    </source>
</evidence>
<feature type="compositionally biased region" description="Low complexity" evidence="1">
    <location>
        <begin position="278"/>
        <end position="303"/>
    </location>
</feature>
<dbReference type="EMBL" id="JAPDRK010000004">
    <property type="protein sequence ID" value="KAJ9613027.1"/>
    <property type="molecule type" value="Genomic_DNA"/>
</dbReference>
<name>A0AA39CLV0_9EURO</name>
<dbReference type="Proteomes" id="UP001172673">
    <property type="component" value="Unassembled WGS sequence"/>
</dbReference>
<accession>A0AA39CLV0</accession>
<keyword evidence="4" id="KW-1185">Reference proteome</keyword>
<evidence type="ECO:0000313" key="3">
    <source>
        <dbReference type="EMBL" id="KAJ9613027.1"/>
    </source>
</evidence>
<evidence type="ECO:0000313" key="4">
    <source>
        <dbReference type="Proteomes" id="UP001172673"/>
    </source>
</evidence>
<gene>
    <name evidence="3" type="ORF">H2200_002968</name>
</gene>
<feature type="region of interest" description="Disordered" evidence="1">
    <location>
        <begin position="276"/>
        <end position="303"/>
    </location>
</feature>
<reference evidence="3" key="1">
    <citation type="submission" date="2022-10" db="EMBL/GenBank/DDBJ databases">
        <title>Culturing micro-colonial fungi from biological soil crusts in the Mojave desert and describing Neophaeococcomyces mojavensis, and introducing the new genera and species Taxawa tesnikishii.</title>
        <authorList>
            <person name="Kurbessoian T."/>
            <person name="Stajich J.E."/>
        </authorList>
    </citation>
    <scope>NUCLEOTIDE SEQUENCE</scope>
    <source>
        <strain evidence="3">TK_41</strain>
    </source>
</reference>
<evidence type="ECO:0000256" key="2">
    <source>
        <dbReference type="SAM" id="SignalP"/>
    </source>
</evidence>
<keyword evidence="2" id="KW-0732">Signal</keyword>
<feature type="signal peptide" evidence="2">
    <location>
        <begin position="1"/>
        <end position="17"/>
    </location>
</feature>
<dbReference type="AlphaFoldDB" id="A0AA39CLV0"/>